<name>A0ABQ7VKK4_SOLTU</name>
<reference evidence="1 2" key="1">
    <citation type="journal article" date="2021" name="bioRxiv">
        <title>Chromosome-scale and haplotype-resolved genome assembly of a tetraploid potato cultivar.</title>
        <authorList>
            <person name="Sun H."/>
            <person name="Jiao W.-B."/>
            <person name="Krause K."/>
            <person name="Campoy J.A."/>
            <person name="Goel M."/>
            <person name="Folz-Donahue K."/>
            <person name="Kukat C."/>
            <person name="Huettel B."/>
            <person name="Schneeberger K."/>
        </authorList>
    </citation>
    <scope>NUCLEOTIDE SEQUENCE [LARGE SCALE GENOMIC DNA]</scope>
    <source>
        <strain evidence="1">SolTubOtavaFocal</strain>
        <tissue evidence="1">Leaves</tissue>
    </source>
</reference>
<sequence length="126" mass="14876">MQGGMYFRRCSSSKHSSITRKVDQFLYPASSPSISNFENQALRPLPKNRLFAIFHLYNNDRGDSKHDFLRNDFFFSYDFSSYRGETKRVDWLDSPWGALVLFMKKKDGSLRICIDYRQLNKVTIKN</sequence>
<evidence type="ECO:0000313" key="1">
    <source>
        <dbReference type="EMBL" id="KAH0769074.1"/>
    </source>
</evidence>
<keyword evidence="2" id="KW-1185">Reference proteome</keyword>
<protein>
    <submittedName>
        <fullName evidence="1">Uncharacterized protein</fullName>
    </submittedName>
</protein>
<dbReference type="Gene3D" id="3.10.10.10">
    <property type="entry name" value="HIV Type 1 Reverse Transcriptase, subunit A, domain 1"/>
    <property type="match status" value="1"/>
</dbReference>
<evidence type="ECO:0000313" key="2">
    <source>
        <dbReference type="Proteomes" id="UP000826656"/>
    </source>
</evidence>
<dbReference type="Proteomes" id="UP000826656">
    <property type="component" value="Unassembled WGS sequence"/>
</dbReference>
<dbReference type="EMBL" id="JAIVGD010000011">
    <property type="protein sequence ID" value="KAH0769074.1"/>
    <property type="molecule type" value="Genomic_DNA"/>
</dbReference>
<accession>A0ABQ7VKK4</accession>
<dbReference type="PANTHER" id="PTHR15503">
    <property type="entry name" value="LDOC1 RELATED"/>
    <property type="match status" value="1"/>
</dbReference>
<gene>
    <name evidence="1" type="ORF">KY290_013055</name>
</gene>
<dbReference type="InterPro" id="IPR043502">
    <property type="entry name" value="DNA/RNA_pol_sf"/>
</dbReference>
<dbReference type="InterPro" id="IPR032567">
    <property type="entry name" value="RTL1-rel"/>
</dbReference>
<comment type="caution">
    <text evidence="1">The sequence shown here is derived from an EMBL/GenBank/DDBJ whole genome shotgun (WGS) entry which is preliminary data.</text>
</comment>
<dbReference type="SUPFAM" id="SSF56672">
    <property type="entry name" value="DNA/RNA polymerases"/>
    <property type="match status" value="1"/>
</dbReference>
<organism evidence="1 2">
    <name type="scientific">Solanum tuberosum</name>
    <name type="common">Potato</name>
    <dbReference type="NCBI Taxonomy" id="4113"/>
    <lineage>
        <taxon>Eukaryota</taxon>
        <taxon>Viridiplantae</taxon>
        <taxon>Streptophyta</taxon>
        <taxon>Embryophyta</taxon>
        <taxon>Tracheophyta</taxon>
        <taxon>Spermatophyta</taxon>
        <taxon>Magnoliopsida</taxon>
        <taxon>eudicotyledons</taxon>
        <taxon>Gunneridae</taxon>
        <taxon>Pentapetalae</taxon>
        <taxon>asterids</taxon>
        <taxon>lamiids</taxon>
        <taxon>Solanales</taxon>
        <taxon>Solanaceae</taxon>
        <taxon>Solanoideae</taxon>
        <taxon>Solaneae</taxon>
        <taxon>Solanum</taxon>
    </lineage>
</organism>
<dbReference type="PANTHER" id="PTHR15503:SF45">
    <property type="entry name" value="RNA-DIRECTED DNA POLYMERASE HOMOLOG"/>
    <property type="match status" value="1"/>
</dbReference>
<proteinExistence type="predicted"/>